<protein>
    <recommendedName>
        <fullName evidence="6">Phosphoenolpyruvate synthase</fullName>
        <ecNumber evidence="5">2.7.9.2</ecNumber>
    </recommendedName>
    <alternativeName>
        <fullName evidence="13">Pyruvate, water dikinase</fullName>
    </alternativeName>
</protein>
<dbReference type="GO" id="GO:0008986">
    <property type="term" value="F:pyruvate, water dikinase activity"/>
    <property type="evidence" value="ECO:0007669"/>
    <property type="project" value="UniProtKB-EC"/>
</dbReference>
<dbReference type="EC" id="2.7.9.2" evidence="5"/>
<dbReference type="EMBL" id="VJZE01000366">
    <property type="protein sequence ID" value="MPY44818.1"/>
    <property type="molecule type" value="Genomic_DNA"/>
</dbReference>
<dbReference type="PANTHER" id="PTHR43030:SF1">
    <property type="entry name" value="PHOSPHOENOLPYRUVATE SYNTHASE"/>
    <property type="match status" value="1"/>
</dbReference>
<evidence type="ECO:0000313" key="18">
    <source>
        <dbReference type="Proteomes" id="UP000326979"/>
    </source>
</evidence>
<proteinExistence type="inferred from homology"/>
<dbReference type="Pfam" id="PF01326">
    <property type="entry name" value="PPDK_N"/>
    <property type="match status" value="1"/>
</dbReference>
<feature type="region of interest" description="Disordered" evidence="15">
    <location>
        <begin position="110"/>
        <end position="136"/>
    </location>
</feature>
<evidence type="ECO:0000256" key="5">
    <source>
        <dbReference type="ARBA" id="ARBA00011996"/>
    </source>
</evidence>
<gene>
    <name evidence="17" type="ORF">FNH04_34425</name>
</gene>
<evidence type="ECO:0000256" key="8">
    <source>
        <dbReference type="ARBA" id="ARBA00022723"/>
    </source>
</evidence>
<dbReference type="UniPathway" id="UPA00138"/>
<dbReference type="InterPro" id="IPR002192">
    <property type="entry name" value="PPDK_AMP/ATP-bd"/>
</dbReference>
<evidence type="ECO:0000313" key="17">
    <source>
        <dbReference type="EMBL" id="MPY44818.1"/>
    </source>
</evidence>
<name>A0A5N8WED8_9ACTN</name>
<dbReference type="Gene3D" id="3.30.1490.20">
    <property type="entry name" value="ATP-grasp fold, A domain"/>
    <property type="match status" value="1"/>
</dbReference>
<evidence type="ECO:0000256" key="3">
    <source>
        <dbReference type="ARBA" id="ARBA00004742"/>
    </source>
</evidence>
<dbReference type="OrthoDB" id="9765468at2"/>
<reference evidence="17 18" key="1">
    <citation type="submission" date="2019-07" db="EMBL/GenBank/DDBJ databases">
        <title>New species of Amycolatopsis and Streptomyces.</title>
        <authorList>
            <person name="Duangmal K."/>
            <person name="Teo W.F.A."/>
            <person name="Lipun K."/>
        </authorList>
    </citation>
    <scope>NUCLEOTIDE SEQUENCE [LARGE SCALE GENOMIC DNA]</scope>
    <source>
        <strain evidence="17 18">TISTR 2346</strain>
    </source>
</reference>
<evidence type="ECO:0000256" key="7">
    <source>
        <dbReference type="ARBA" id="ARBA00022679"/>
    </source>
</evidence>
<evidence type="ECO:0000256" key="11">
    <source>
        <dbReference type="ARBA" id="ARBA00022840"/>
    </source>
</evidence>
<accession>A0A5N8WED8</accession>
<feature type="domain" description="Pyruvate phosphate dikinase AMP/ATP-binding" evidence="16">
    <location>
        <begin position="19"/>
        <end position="364"/>
    </location>
</feature>
<evidence type="ECO:0000256" key="6">
    <source>
        <dbReference type="ARBA" id="ARBA00021623"/>
    </source>
</evidence>
<dbReference type="GO" id="GO:0005524">
    <property type="term" value="F:ATP binding"/>
    <property type="evidence" value="ECO:0007669"/>
    <property type="project" value="UniProtKB-KW"/>
</dbReference>
<evidence type="ECO:0000256" key="14">
    <source>
        <dbReference type="ARBA" id="ARBA00047700"/>
    </source>
</evidence>
<dbReference type="RefSeq" id="WP_152789772.1">
    <property type="nucleotide sequence ID" value="NZ_BAABEQ010000028.1"/>
</dbReference>
<comment type="pathway">
    <text evidence="3">Carbohydrate biosynthesis; gluconeogenesis.</text>
</comment>
<evidence type="ECO:0000256" key="2">
    <source>
        <dbReference type="ARBA" id="ARBA00002988"/>
    </source>
</evidence>
<evidence type="ECO:0000259" key="16">
    <source>
        <dbReference type="Pfam" id="PF01326"/>
    </source>
</evidence>
<dbReference type="InterPro" id="IPR013815">
    <property type="entry name" value="ATP_grasp_subdomain_1"/>
</dbReference>
<comment type="catalytic activity">
    <reaction evidence="14">
        <text>pyruvate + ATP + H2O = phosphoenolpyruvate + AMP + phosphate + 2 H(+)</text>
        <dbReference type="Rhea" id="RHEA:11364"/>
        <dbReference type="ChEBI" id="CHEBI:15361"/>
        <dbReference type="ChEBI" id="CHEBI:15377"/>
        <dbReference type="ChEBI" id="CHEBI:15378"/>
        <dbReference type="ChEBI" id="CHEBI:30616"/>
        <dbReference type="ChEBI" id="CHEBI:43474"/>
        <dbReference type="ChEBI" id="CHEBI:58702"/>
        <dbReference type="ChEBI" id="CHEBI:456215"/>
        <dbReference type="EC" id="2.7.9.2"/>
    </reaction>
</comment>
<comment type="function">
    <text evidence="2">Catalyzes the phosphorylation of pyruvate to phosphoenolpyruvate.</text>
</comment>
<keyword evidence="12" id="KW-0460">Magnesium</keyword>
<keyword evidence="10" id="KW-0418">Kinase</keyword>
<evidence type="ECO:0000256" key="12">
    <source>
        <dbReference type="ARBA" id="ARBA00022842"/>
    </source>
</evidence>
<evidence type="ECO:0000256" key="4">
    <source>
        <dbReference type="ARBA" id="ARBA00007837"/>
    </source>
</evidence>
<dbReference type="GO" id="GO:0006094">
    <property type="term" value="P:gluconeogenesis"/>
    <property type="evidence" value="ECO:0007669"/>
    <property type="project" value="UniProtKB-UniPathway"/>
</dbReference>
<dbReference type="InterPro" id="IPR006319">
    <property type="entry name" value="PEP_synth"/>
</dbReference>
<dbReference type="PANTHER" id="PTHR43030">
    <property type="entry name" value="PHOSPHOENOLPYRUVATE SYNTHASE"/>
    <property type="match status" value="1"/>
</dbReference>
<evidence type="ECO:0000256" key="1">
    <source>
        <dbReference type="ARBA" id="ARBA00001946"/>
    </source>
</evidence>
<sequence length="388" mass="39876">MTCQYTVTFDSGADPATVRVGGKCAGLLTMTGAGVAVPPGFAVTVDAFDALLDSGGLRAEIDSLLSGLDVEDPPGTRTCAAEIRRLVGERPVPSRVAAAVTAAYRVLGDDGDAGGGRDDGGDGGDGDDGGAGGVPVAVRSSAETEDLPTLSFAGQYDTYLWIRGADAVVDAVRRCWASLWTTRAIAYRATNGVPERGQSMGVAVQRMVDARSAGVAVTLNPADGDPSKIVIDAGWGLGGPVVSGEVTPDNYLVDKVLLLPVRTTVAPKQYEIVAAPDGSGIVRRAVEDARRQEPCLAPAEVTAVARLAKAVERHYGCPQDIEWAIDRTPGPPSRAGAPARDGGPGVLLLQARPETVWSRRPRAAAAVVRGAGVTSIADTMLGLGTLPT</sequence>
<dbReference type="Proteomes" id="UP000326979">
    <property type="component" value="Unassembled WGS sequence"/>
</dbReference>
<keyword evidence="18" id="KW-1185">Reference proteome</keyword>
<evidence type="ECO:0000256" key="9">
    <source>
        <dbReference type="ARBA" id="ARBA00022741"/>
    </source>
</evidence>
<keyword evidence="9" id="KW-0547">Nucleotide-binding</keyword>
<evidence type="ECO:0000256" key="15">
    <source>
        <dbReference type="SAM" id="MobiDB-lite"/>
    </source>
</evidence>
<dbReference type="AlphaFoldDB" id="A0A5N8WED8"/>
<organism evidence="17 18">
    <name type="scientific">Streptomyces phyllanthi</name>
    <dbReference type="NCBI Taxonomy" id="1803180"/>
    <lineage>
        <taxon>Bacteria</taxon>
        <taxon>Bacillati</taxon>
        <taxon>Actinomycetota</taxon>
        <taxon>Actinomycetes</taxon>
        <taxon>Kitasatosporales</taxon>
        <taxon>Streptomycetaceae</taxon>
        <taxon>Streptomyces</taxon>
    </lineage>
</organism>
<evidence type="ECO:0000256" key="13">
    <source>
        <dbReference type="ARBA" id="ARBA00033470"/>
    </source>
</evidence>
<comment type="caution">
    <text evidence="17">The sequence shown here is derived from an EMBL/GenBank/DDBJ whole genome shotgun (WGS) entry which is preliminary data.</text>
</comment>
<keyword evidence="8" id="KW-0479">Metal-binding</keyword>
<comment type="cofactor">
    <cofactor evidence="1">
        <name>Mg(2+)</name>
        <dbReference type="ChEBI" id="CHEBI:18420"/>
    </cofactor>
</comment>
<evidence type="ECO:0000256" key="10">
    <source>
        <dbReference type="ARBA" id="ARBA00022777"/>
    </source>
</evidence>
<dbReference type="GO" id="GO:0046872">
    <property type="term" value="F:metal ion binding"/>
    <property type="evidence" value="ECO:0007669"/>
    <property type="project" value="UniProtKB-KW"/>
</dbReference>
<keyword evidence="11" id="KW-0067">ATP-binding</keyword>
<dbReference type="Gene3D" id="3.30.470.20">
    <property type="entry name" value="ATP-grasp fold, B domain"/>
    <property type="match status" value="1"/>
</dbReference>
<comment type="similarity">
    <text evidence="4">Belongs to the PEP-utilizing enzyme family.</text>
</comment>
<keyword evidence="17" id="KW-0670">Pyruvate</keyword>
<dbReference type="SUPFAM" id="SSF56059">
    <property type="entry name" value="Glutathione synthetase ATP-binding domain-like"/>
    <property type="match status" value="1"/>
</dbReference>
<keyword evidence="7" id="KW-0808">Transferase</keyword>